<keyword evidence="2" id="KW-1185">Reference proteome</keyword>
<gene>
    <name evidence="1" type="ORF">LWI28_002534</name>
</gene>
<accession>A0AAD5ITV3</accession>
<dbReference type="EMBL" id="JAJSOW010000102">
    <property type="protein sequence ID" value="KAI9176416.1"/>
    <property type="molecule type" value="Genomic_DNA"/>
</dbReference>
<dbReference type="Proteomes" id="UP001064489">
    <property type="component" value="Chromosome 5"/>
</dbReference>
<reference evidence="1" key="2">
    <citation type="submission" date="2023-02" db="EMBL/GenBank/DDBJ databases">
        <authorList>
            <person name="Swenson N.G."/>
            <person name="Wegrzyn J.L."/>
            <person name="Mcevoy S.L."/>
        </authorList>
    </citation>
    <scope>NUCLEOTIDE SEQUENCE</scope>
    <source>
        <strain evidence="1">91603</strain>
        <tissue evidence="1">Leaf</tissue>
    </source>
</reference>
<evidence type="ECO:0000313" key="1">
    <source>
        <dbReference type="EMBL" id="KAI9176416.1"/>
    </source>
</evidence>
<dbReference type="AlphaFoldDB" id="A0AAD5ITV3"/>
<protein>
    <recommendedName>
        <fullName evidence="3">DDE Tnp4 domain-containing protein</fullName>
    </recommendedName>
</protein>
<name>A0AAD5ITV3_ACENE</name>
<comment type="caution">
    <text evidence="1">The sequence shown here is derived from an EMBL/GenBank/DDBJ whole genome shotgun (WGS) entry which is preliminary data.</text>
</comment>
<sequence>MLAKPRSLPSKLKESTRFYPYFNDCIGGIDSTHIPVMIIGRDVSSYCNRHGTISQNVLAACNFDLEFMYVLSG</sequence>
<evidence type="ECO:0000313" key="2">
    <source>
        <dbReference type="Proteomes" id="UP001064489"/>
    </source>
</evidence>
<reference evidence="1" key="1">
    <citation type="journal article" date="2022" name="Plant J.">
        <title>Strategies of tolerance reflected in two North American maple genomes.</title>
        <authorList>
            <person name="McEvoy S.L."/>
            <person name="Sezen U.U."/>
            <person name="Trouern-Trend A."/>
            <person name="McMahon S.M."/>
            <person name="Schaberg P.G."/>
            <person name="Yang J."/>
            <person name="Wegrzyn J.L."/>
            <person name="Swenson N.G."/>
        </authorList>
    </citation>
    <scope>NUCLEOTIDE SEQUENCE</scope>
    <source>
        <strain evidence="1">91603</strain>
    </source>
</reference>
<proteinExistence type="predicted"/>
<organism evidence="1 2">
    <name type="scientific">Acer negundo</name>
    <name type="common">Box elder</name>
    <dbReference type="NCBI Taxonomy" id="4023"/>
    <lineage>
        <taxon>Eukaryota</taxon>
        <taxon>Viridiplantae</taxon>
        <taxon>Streptophyta</taxon>
        <taxon>Embryophyta</taxon>
        <taxon>Tracheophyta</taxon>
        <taxon>Spermatophyta</taxon>
        <taxon>Magnoliopsida</taxon>
        <taxon>eudicotyledons</taxon>
        <taxon>Gunneridae</taxon>
        <taxon>Pentapetalae</taxon>
        <taxon>rosids</taxon>
        <taxon>malvids</taxon>
        <taxon>Sapindales</taxon>
        <taxon>Sapindaceae</taxon>
        <taxon>Hippocastanoideae</taxon>
        <taxon>Acereae</taxon>
        <taxon>Acer</taxon>
    </lineage>
</organism>
<evidence type="ECO:0008006" key="3">
    <source>
        <dbReference type="Google" id="ProtNLM"/>
    </source>
</evidence>